<keyword evidence="3" id="KW-0862">Zinc</keyword>
<organism evidence="6 7">
    <name type="scientific">Chlamydomonas eustigma</name>
    <dbReference type="NCBI Taxonomy" id="1157962"/>
    <lineage>
        <taxon>Eukaryota</taxon>
        <taxon>Viridiplantae</taxon>
        <taxon>Chlorophyta</taxon>
        <taxon>core chlorophytes</taxon>
        <taxon>Chlorophyceae</taxon>
        <taxon>CS clade</taxon>
        <taxon>Chlamydomonadales</taxon>
        <taxon>Chlamydomonadaceae</taxon>
        <taxon>Chlamydomonas</taxon>
    </lineage>
</organism>
<sequence>MISIASKRCCVSKAAPRGTRVVRNAESDHARSVPVGNGFWLLDPMQDKYFNVHGQDFIIQRIEAASHIFPKLRLRRLHQRQRGVQLVNTSALDNKMSPGQYAIVPSPSVFGPSPALFEGDPAIDITPMLELMQEGAQDLDSWVGNTNAPSAGMVPCSAAVHVPQPCGPQAMNQVLEGDGVDVFVSESTSPRRTKLIGFTCLCCNARSYRPVNPMAFEEGTLVVQCGKCEVWHKIKDHLGLFHEMKGEIFKRSIAISNEDIPPSLRLPLEPFYWLNQSKSTKEEEEELK</sequence>
<dbReference type="AlphaFoldDB" id="A0A250WUK4"/>
<dbReference type="GO" id="GO:0005739">
    <property type="term" value="C:mitochondrion"/>
    <property type="evidence" value="ECO:0007669"/>
    <property type="project" value="TreeGrafter"/>
</dbReference>
<dbReference type="InterPro" id="IPR024158">
    <property type="entry name" value="Mt_import_TIM15"/>
</dbReference>
<evidence type="ECO:0000259" key="5">
    <source>
        <dbReference type="PROSITE" id="PS51501"/>
    </source>
</evidence>
<evidence type="ECO:0000256" key="1">
    <source>
        <dbReference type="ARBA" id="ARBA00022723"/>
    </source>
</evidence>
<dbReference type="OrthoDB" id="512667at2759"/>
<dbReference type="PANTHER" id="PTHR20922:SF13">
    <property type="entry name" value="DNL-TYPE ZINC FINGER PROTEIN"/>
    <property type="match status" value="1"/>
</dbReference>
<reference evidence="6 7" key="1">
    <citation type="submission" date="2017-08" db="EMBL/GenBank/DDBJ databases">
        <title>Acidophilic green algal genome provides insights into adaptation to an acidic environment.</title>
        <authorList>
            <person name="Hirooka S."/>
            <person name="Hirose Y."/>
            <person name="Kanesaki Y."/>
            <person name="Higuchi S."/>
            <person name="Fujiwara T."/>
            <person name="Onuma R."/>
            <person name="Era A."/>
            <person name="Ohbayashi R."/>
            <person name="Uzuka A."/>
            <person name="Nozaki H."/>
            <person name="Yoshikawa H."/>
            <person name="Miyagishima S.Y."/>
        </authorList>
    </citation>
    <scope>NUCLEOTIDE SEQUENCE [LARGE SCALE GENOMIC DNA]</scope>
    <source>
        <strain evidence="6 7">NIES-2499</strain>
    </source>
</reference>
<dbReference type="PROSITE" id="PS51501">
    <property type="entry name" value="ZF_DNL"/>
    <property type="match status" value="1"/>
</dbReference>
<keyword evidence="1" id="KW-0479">Metal-binding</keyword>
<name>A0A250WUK4_9CHLO</name>
<dbReference type="Proteomes" id="UP000232323">
    <property type="component" value="Unassembled WGS sequence"/>
</dbReference>
<proteinExistence type="predicted"/>
<evidence type="ECO:0000256" key="2">
    <source>
        <dbReference type="ARBA" id="ARBA00022771"/>
    </source>
</evidence>
<gene>
    <name evidence="6" type="ORF">CEUSTIGMA_g1956.t1</name>
</gene>
<evidence type="ECO:0000256" key="4">
    <source>
        <dbReference type="PROSITE-ProRule" id="PRU00834"/>
    </source>
</evidence>
<dbReference type="PANTHER" id="PTHR20922">
    <property type="entry name" value="DNL-TYPE ZINC FINGER PROTEIN"/>
    <property type="match status" value="1"/>
</dbReference>
<evidence type="ECO:0000313" key="7">
    <source>
        <dbReference type="Proteomes" id="UP000232323"/>
    </source>
</evidence>
<accession>A0A250WUK4</accession>
<dbReference type="GO" id="GO:0030150">
    <property type="term" value="P:protein import into mitochondrial matrix"/>
    <property type="evidence" value="ECO:0007669"/>
    <property type="project" value="TreeGrafter"/>
</dbReference>
<comment type="caution">
    <text evidence="6">The sequence shown here is derived from an EMBL/GenBank/DDBJ whole genome shotgun (WGS) entry which is preliminary data.</text>
</comment>
<dbReference type="InterPro" id="IPR007853">
    <property type="entry name" value="Znf_DNL-typ"/>
</dbReference>
<dbReference type="GO" id="GO:0050821">
    <property type="term" value="P:protein stabilization"/>
    <property type="evidence" value="ECO:0007669"/>
    <property type="project" value="TreeGrafter"/>
</dbReference>
<protein>
    <recommendedName>
        <fullName evidence="5">DNL-type domain-containing protein</fullName>
    </recommendedName>
</protein>
<dbReference type="GO" id="GO:0008270">
    <property type="term" value="F:zinc ion binding"/>
    <property type="evidence" value="ECO:0007669"/>
    <property type="project" value="UniProtKB-KW"/>
</dbReference>
<keyword evidence="2 4" id="KW-0863">Zinc-finger</keyword>
<feature type="domain" description="DNL-type" evidence="5">
    <location>
        <begin position="189"/>
        <end position="288"/>
    </location>
</feature>
<evidence type="ECO:0000256" key="3">
    <source>
        <dbReference type="ARBA" id="ARBA00022833"/>
    </source>
</evidence>
<keyword evidence="7" id="KW-1185">Reference proteome</keyword>
<dbReference type="GO" id="GO:0006457">
    <property type="term" value="P:protein folding"/>
    <property type="evidence" value="ECO:0007669"/>
    <property type="project" value="TreeGrafter"/>
</dbReference>
<dbReference type="Pfam" id="PF05180">
    <property type="entry name" value="zf-DNL"/>
    <property type="match status" value="1"/>
</dbReference>
<dbReference type="EMBL" id="BEGY01000008">
    <property type="protein sequence ID" value="GAX74507.1"/>
    <property type="molecule type" value="Genomic_DNA"/>
</dbReference>
<evidence type="ECO:0000313" key="6">
    <source>
        <dbReference type="EMBL" id="GAX74507.1"/>
    </source>
</evidence>
<dbReference type="GO" id="GO:0051087">
    <property type="term" value="F:protein-folding chaperone binding"/>
    <property type="evidence" value="ECO:0007669"/>
    <property type="project" value="TreeGrafter"/>
</dbReference>